<dbReference type="STRING" id="47427.A0A2H3DCR1"/>
<dbReference type="OrthoDB" id="74360at2759"/>
<reference evidence="2" key="1">
    <citation type="journal article" date="2017" name="Nat. Ecol. Evol.">
        <title>Genome expansion and lineage-specific genetic innovations in the forest pathogenic fungi Armillaria.</title>
        <authorList>
            <person name="Sipos G."/>
            <person name="Prasanna A.N."/>
            <person name="Walter M.C."/>
            <person name="O'Connor E."/>
            <person name="Balint B."/>
            <person name="Krizsan K."/>
            <person name="Kiss B."/>
            <person name="Hess J."/>
            <person name="Varga T."/>
            <person name="Slot J."/>
            <person name="Riley R."/>
            <person name="Boka B."/>
            <person name="Rigling D."/>
            <person name="Barry K."/>
            <person name="Lee J."/>
            <person name="Mihaltcheva S."/>
            <person name="LaButti K."/>
            <person name="Lipzen A."/>
            <person name="Waldron R."/>
            <person name="Moloney N.M."/>
            <person name="Sperisen C."/>
            <person name="Kredics L."/>
            <person name="Vagvoelgyi C."/>
            <person name="Patrignani A."/>
            <person name="Fitzpatrick D."/>
            <person name="Nagy I."/>
            <person name="Doyle S."/>
            <person name="Anderson J.B."/>
            <person name="Grigoriev I.V."/>
            <person name="Gueldener U."/>
            <person name="Muensterkoetter M."/>
            <person name="Nagy L.G."/>
        </authorList>
    </citation>
    <scope>NUCLEOTIDE SEQUENCE [LARGE SCALE GENOMIC DNA]</scope>
    <source>
        <strain evidence="2">Ar21-2</strain>
    </source>
</reference>
<proteinExistence type="predicted"/>
<dbReference type="InterPro" id="IPR036188">
    <property type="entry name" value="FAD/NAD-bd_sf"/>
</dbReference>
<dbReference type="SUPFAM" id="SSF51905">
    <property type="entry name" value="FAD/NAD(P)-binding domain"/>
    <property type="match status" value="1"/>
</dbReference>
<sequence length="140" mass="15089">MNGAGLMLTYLSKGGGYYIDVGASKLIAEKKIKIKQGHEISNFTQDSPVFDDGTEIEADIVVLATGYQNMKTTAIRILGPEAERISEVWGLDSEGELNGIARCTGHPGIYTLGGNLAQARFMSKRLALRIKAQVEGLAPF</sequence>
<evidence type="ECO:0000313" key="1">
    <source>
        <dbReference type="EMBL" id="PBK93021.1"/>
    </source>
</evidence>
<dbReference type="Gene3D" id="3.50.50.60">
    <property type="entry name" value="FAD/NAD(P)-binding domain"/>
    <property type="match status" value="1"/>
</dbReference>
<dbReference type="AlphaFoldDB" id="A0A2H3DCR1"/>
<evidence type="ECO:0008006" key="3">
    <source>
        <dbReference type="Google" id="ProtNLM"/>
    </source>
</evidence>
<gene>
    <name evidence="1" type="ORF">ARMGADRAFT_145241</name>
</gene>
<dbReference type="OMA" id="EADEIVW"/>
<dbReference type="EMBL" id="KZ293657">
    <property type="protein sequence ID" value="PBK93021.1"/>
    <property type="molecule type" value="Genomic_DNA"/>
</dbReference>
<dbReference type="InParanoid" id="A0A2H3DCR1"/>
<dbReference type="Proteomes" id="UP000217790">
    <property type="component" value="Unassembled WGS sequence"/>
</dbReference>
<keyword evidence="2" id="KW-1185">Reference proteome</keyword>
<organism evidence="1 2">
    <name type="scientific">Armillaria gallica</name>
    <name type="common">Bulbous honey fungus</name>
    <name type="synonym">Armillaria bulbosa</name>
    <dbReference type="NCBI Taxonomy" id="47427"/>
    <lineage>
        <taxon>Eukaryota</taxon>
        <taxon>Fungi</taxon>
        <taxon>Dikarya</taxon>
        <taxon>Basidiomycota</taxon>
        <taxon>Agaricomycotina</taxon>
        <taxon>Agaricomycetes</taxon>
        <taxon>Agaricomycetidae</taxon>
        <taxon>Agaricales</taxon>
        <taxon>Marasmiineae</taxon>
        <taxon>Physalacriaceae</taxon>
        <taxon>Armillaria</taxon>
    </lineage>
</organism>
<accession>A0A2H3DCR1</accession>
<evidence type="ECO:0000313" key="2">
    <source>
        <dbReference type="Proteomes" id="UP000217790"/>
    </source>
</evidence>
<name>A0A2H3DCR1_ARMGA</name>
<protein>
    <recommendedName>
        <fullName evidence="3">FAD/NAD(P)-binding domain-containing protein</fullName>
    </recommendedName>
</protein>